<keyword evidence="4" id="KW-0862">Zinc</keyword>
<dbReference type="OrthoDB" id="191651at2759"/>
<dbReference type="AlphaFoldDB" id="A0A7R8YNV3"/>
<evidence type="ECO:0000256" key="1">
    <source>
        <dbReference type="ARBA" id="ARBA00004123"/>
    </source>
</evidence>
<sequence length="346" mass="39904">MGNQNIKRRLHSDKIYNPEKADYWKSNDRKYCDFCKCWITDNKPSIAFHENGRRHKANVAKRISEISRNSAKSEKEQQKMDQELRKMEDAAMRSYAKDVSSMADLTARSVTAVLGASTSKSIGPQVDPLMPPGDFDPEHEDDSKRVKPRTVKPEAESSMWVEAKSPDGHPYYWNVKTNETIWEAPKEGFMPLDEYNRINEIAVAQQQLQLQEESKQFRENADEIVAKYRREQLKAFRHTDSEATEKKTEQESFKTEEEAQAPTIGAWQVVEEKKEPPPVDLQLPSRPEDDYYIPPAVSNFEPEPPTKKFKEKTVEHLESDVVSSVPATFKKRKIAKGNARQRLDND</sequence>
<dbReference type="EMBL" id="LR899009">
    <property type="protein sequence ID" value="CAD7080076.1"/>
    <property type="molecule type" value="Genomic_DNA"/>
</dbReference>
<evidence type="ECO:0000256" key="5">
    <source>
        <dbReference type="ARBA" id="ARBA00023242"/>
    </source>
</evidence>
<dbReference type="InterPro" id="IPR001202">
    <property type="entry name" value="WW_dom"/>
</dbReference>
<dbReference type="InParanoid" id="A0A7R8YNV3"/>
<dbReference type="InterPro" id="IPR013085">
    <property type="entry name" value="U1-CZ_Znf_C2H2"/>
</dbReference>
<evidence type="ECO:0000256" key="2">
    <source>
        <dbReference type="ARBA" id="ARBA00022723"/>
    </source>
</evidence>
<dbReference type="GO" id="GO:0008270">
    <property type="term" value="F:zinc ion binding"/>
    <property type="evidence" value="ECO:0007669"/>
    <property type="project" value="UniProtKB-KW"/>
</dbReference>
<feature type="compositionally biased region" description="Basic and acidic residues" evidence="6">
    <location>
        <begin position="141"/>
        <end position="155"/>
    </location>
</feature>
<feature type="region of interest" description="Disordered" evidence="6">
    <location>
        <begin position="119"/>
        <end position="159"/>
    </location>
</feature>
<protein>
    <recommendedName>
        <fullName evidence="11">WW domain-binding protein 4</fullName>
    </recommendedName>
</protein>
<dbReference type="SMART" id="SM00456">
    <property type="entry name" value="WW"/>
    <property type="match status" value="1"/>
</dbReference>
<evidence type="ECO:0008006" key="11">
    <source>
        <dbReference type="Google" id="ProtNLM"/>
    </source>
</evidence>
<feature type="domain" description="WW" evidence="7">
    <location>
        <begin position="154"/>
        <end position="187"/>
    </location>
</feature>
<dbReference type="PANTHER" id="PTHR13173:SF10">
    <property type="entry name" value="WW DOMAIN-BINDING PROTEIN 4"/>
    <property type="match status" value="1"/>
</dbReference>
<dbReference type="Pfam" id="PF06220">
    <property type="entry name" value="zf-U1"/>
    <property type="match status" value="1"/>
</dbReference>
<dbReference type="GO" id="GO:0003723">
    <property type="term" value="F:RNA binding"/>
    <property type="evidence" value="ECO:0007669"/>
    <property type="project" value="TreeGrafter"/>
</dbReference>
<keyword evidence="3" id="KW-0863">Zinc-finger</keyword>
<dbReference type="Pfam" id="PF00397">
    <property type="entry name" value="WW"/>
    <property type="match status" value="1"/>
</dbReference>
<keyword evidence="5" id="KW-0539">Nucleus</keyword>
<dbReference type="InterPro" id="IPR003604">
    <property type="entry name" value="Matrin/U1-like-C_Znf_C2H2"/>
</dbReference>
<evidence type="ECO:0000313" key="10">
    <source>
        <dbReference type="Proteomes" id="UP000594454"/>
    </source>
</evidence>
<dbReference type="FunCoup" id="A0A7R8YNV3">
    <property type="interactions" value="901"/>
</dbReference>
<proteinExistence type="predicted"/>
<gene>
    <name evidence="9" type="ORF">HERILL_LOCUS3252</name>
</gene>
<dbReference type="SUPFAM" id="SSF51045">
    <property type="entry name" value="WW domain"/>
    <property type="match status" value="1"/>
</dbReference>
<reference evidence="9 10" key="1">
    <citation type="submission" date="2020-11" db="EMBL/GenBank/DDBJ databases">
        <authorList>
            <person name="Wallbank WR R."/>
            <person name="Pardo Diaz C."/>
            <person name="Kozak K."/>
            <person name="Martin S."/>
            <person name="Jiggins C."/>
            <person name="Moest M."/>
            <person name="Warren A I."/>
            <person name="Generalovic N T."/>
            <person name="Byers J.R.P. K."/>
            <person name="Montejo-Kovacevich G."/>
            <person name="Yen C E."/>
        </authorList>
    </citation>
    <scope>NUCLEOTIDE SEQUENCE [LARGE SCALE GENOMIC DNA]</scope>
</reference>
<evidence type="ECO:0000259" key="7">
    <source>
        <dbReference type="PROSITE" id="PS50020"/>
    </source>
</evidence>
<dbReference type="InterPro" id="IPR000690">
    <property type="entry name" value="Matrin/U1-C_Znf_C2H2"/>
</dbReference>
<evidence type="ECO:0000256" key="3">
    <source>
        <dbReference type="ARBA" id="ARBA00022771"/>
    </source>
</evidence>
<dbReference type="InterPro" id="IPR036020">
    <property type="entry name" value="WW_dom_sf"/>
</dbReference>
<evidence type="ECO:0000313" key="9">
    <source>
        <dbReference type="EMBL" id="CAD7080076.1"/>
    </source>
</evidence>
<dbReference type="SUPFAM" id="SSF57667">
    <property type="entry name" value="beta-beta-alpha zinc fingers"/>
    <property type="match status" value="1"/>
</dbReference>
<accession>A0A7R8YNV3</accession>
<evidence type="ECO:0000256" key="6">
    <source>
        <dbReference type="SAM" id="MobiDB-lite"/>
    </source>
</evidence>
<dbReference type="Gene3D" id="2.20.70.10">
    <property type="match status" value="1"/>
</dbReference>
<dbReference type="GO" id="GO:0071011">
    <property type="term" value="C:precatalytic spliceosome"/>
    <property type="evidence" value="ECO:0007669"/>
    <property type="project" value="TreeGrafter"/>
</dbReference>
<dbReference type="GO" id="GO:0000398">
    <property type="term" value="P:mRNA splicing, via spliceosome"/>
    <property type="evidence" value="ECO:0007669"/>
    <property type="project" value="InterPro"/>
</dbReference>
<feature type="region of interest" description="Disordered" evidence="6">
    <location>
        <begin position="238"/>
        <end position="306"/>
    </location>
</feature>
<dbReference type="Gene3D" id="3.30.160.60">
    <property type="entry name" value="Classic Zinc Finger"/>
    <property type="match status" value="1"/>
</dbReference>
<keyword evidence="10" id="KW-1185">Reference proteome</keyword>
<feature type="domain" description="Matrin-type" evidence="8">
    <location>
        <begin position="30"/>
        <end position="61"/>
    </location>
</feature>
<dbReference type="SMART" id="SM00451">
    <property type="entry name" value="ZnF_U1"/>
    <property type="match status" value="1"/>
</dbReference>
<organism evidence="9 10">
    <name type="scientific">Hermetia illucens</name>
    <name type="common">Black soldier fly</name>
    <dbReference type="NCBI Taxonomy" id="343691"/>
    <lineage>
        <taxon>Eukaryota</taxon>
        <taxon>Metazoa</taxon>
        <taxon>Ecdysozoa</taxon>
        <taxon>Arthropoda</taxon>
        <taxon>Hexapoda</taxon>
        <taxon>Insecta</taxon>
        <taxon>Pterygota</taxon>
        <taxon>Neoptera</taxon>
        <taxon>Endopterygota</taxon>
        <taxon>Diptera</taxon>
        <taxon>Brachycera</taxon>
        <taxon>Stratiomyomorpha</taxon>
        <taxon>Stratiomyidae</taxon>
        <taxon>Hermetiinae</taxon>
        <taxon>Hermetia</taxon>
    </lineage>
</organism>
<dbReference type="InterPro" id="IPR036236">
    <property type="entry name" value="Znf_C2H2_sf"/>
</dbReference>
<dbReference type="CDD" id="cd00201">
    <property type="entry name" value="WW"/>
    <property type="match status" value="1"/>
</dbReference>
<evidence type="ECO:0000259" key="8">
    <source>
        <dbReference type="PROSITE" id="PS50171"/>
    </source>
</evidence>
<name>A0A7R8YNV3_HERIL</name>
<comment type="subcellular location">
    <subcellularLocation>
        <location evidence="1">Nucleus</location>
    </subcellularLocation>
</comment>
<dbReference type="Proteomes" id="UP000594454">
    <property type="component" value="Chromosome 1"/>
</dbReference>
<dbReference type="InterPro" id="IPR040023">
    <property type="entry name" value="WBP4"/>
</dbReference>
<dbReference type="PANTHER" id="PTHR13173">
    <property type="entry name" value="WW DOMAIN BINDING PROTEIN 4"/>
    <property type="match status" value="1"/>
</dbReference>
<evidence type="ECO:0000256" key="4">
    <source>
        <dbReference type="ARBA" id="ARBA00022833"/>
    </source>
</evidence>
<dbReference type="PROSITE" id="PS50020">
    <property type="entry name" value="WW_DOMAIN_2"/>
    <property type="match status" value="1"/>
</dbReference>
<keyword evidence="2" id="KW-0479">Metal-binding</keyword>
<feature type="compositionally biased region" description="Basic and acidic residues" evidence="6">
    <location>
        <begin position="238"/>
        <end position="257"/>
    </location>
</feature>
<dbReference type="PROSITE" id="PS50171">
    <property type="entry name" value="ZF_MATRIN"/>
    <property type="match status" value="1"/>
</dbReference>